<dbReference type="SUPFAM" id="SSF48452">
    <property type="entry name" value="TPR-like"/>
    <property type="match status" value="2"/>
</dbReference>
<dbReference type="Gene3D" id="1.10.10.10">
    <property type="entry name" value="Winged helix-like DNA-binding domain superfamily/Winged helix DNA-binding domain"/>
    <property type="match status" value="1"/>
</dbReference>
<feature type="coiled-coil region" evidence="3">
    <location>
        <begin position="739"/>
        <end position="766"/>
    </location>
</feature>
<accession>A0A1I1GPZ1</accession>
<keyword evidence="4" id="KW-1133">Transmembrane helix</keyword>
<keyword evidence="1 2" id="KW-0238">DNA-binding</keyword>
<evidence type="ECO:0000313" key="6">
    <source>
        <dbReference type="EMBL" id="SFC11958.1"/>
    </source>
</evidence>
<evidence type="ECO:0000313" key="7">
    <source>
        <dbReference type="Proteomes" id="UP000198862"/>
    </source>
</evidence>
<evidence type="ECO:0000256" key="2">
    <source>
        <dbReference type="PROSITE-ProRule" id="PRU01091"/>
    </source>
</evidence>
<dbReference type="GO" id="GO:0006355">
    <property type="term" value="P:regulation of DNA-templated transcription"/>
    <property type="evidence" value="ECO:0007669"/>
    <property type="project" value="InterPro"/>
</dbReference>
<dbReference type="CDD" id="cd00383">
    <property type="entry name" value="trans_reg_C"/>
    <property type="match status" value="1"/>
</dbReference>
<sequence length="772" mass="87199">MEHSQQYQLGSWIICPQTNTLTNKADTHSIDNKSMQVLLFLMHHSGEQVTKGQIFEHVWKDSFVADDILSVAVSKIRKALGDNARSPTFIKTLPGVGYTLIAKVKKLDEPEQDRSKKIGFSNIYKPSITIGIITLLLIATSLAMYFINTDEDSLANRININSIAVLPFDDLSSTQDNQHFTDGLSDAIINQLSQIKQLKVISRYSSFTFRGKYKATEIGQSLKVDALLDGSVQTMGDQVRINVRIFSTSDSRQLWSKTFDSKNEDIFTLQDNISAAIQEIIQPDYAQKNSISSQTQTKKINVQAYEWYLMGQYHWRQSNPISLSKAVTYFKHSLTLEPEYADAHIGLAITYVGLHHSANWSEKKSYDKSLPHIKKALALKPNSPTALATQGLLLTLKAGYETGFSDADSALIQQAHQAFLSSLALDDNATTHRWYSLLLKKLGNESQVILHLNKAIKLNPLSASLKRSLSKYLHTIGKPDSAQRIYQRTLILEPNHLSRVVDLTRIFRNTQQSIIAMAQWHSANADIFTNCSSVEYCEQLVLAYLSIGATDVANNILANMRARHGHFVNSLNLIKFGSKGEEQSILSIKERIAFYRPNQRSALLGLAVAQFRTTKYTQAKSTLLKAYPEWDKPESITLSHITPDNYTAMVLYAVTLLNLEEKQSAELLLRSLQTFLKQDKVFDKIQAEFTLAEVNAQLGDLPQAIAHLAAALKMGWLETYDREWWSLQNNHLLQPLFEEPEFKLLLKQHQEELNELREQVTRKLSTISSSME</sequence>
<proteinExistence type="predicted"/>
<keyword evidence="7" id="KW-1185">Reference proteome</keyword>
<keyword evidence="4" id="KW-0472">Membrane</keyword>
<dbReference type="Gene3D" id="3.40.50.10610">
    <property type="entry name" value="ABC-type transport auxiliary lipoprotein component"/>
    <property type="match status" value="1"/>
</dbReference>
<dbReference type="SUPFAM" id="SSF46894">
    <property type="entry name" value="C-terminal effector domain of the bipartite response regulators"/>
    <property type="match status" value="1"/>
</dbReference>
<gene>
    <name evidence="6" type="ORF">SAMN02745724_00930</name>
</gene>
<dbReference type="InterPro" id="IPR016032">
    <property type="entry name" value="Sig_transdc_resp-reg_C-effctor"/>
</dbReference>
<name>A0A1I1GPZ1_9GAMM</name>
<dbReference type="InterPro" id="IPR001867">
    <property type="entry name" value="OmpR/PhoB-type_DNA-bd"/>
</dbReference>
<dbReference type="OrthoDB" id="7052061at2"/>
<keyword evidence="3" id="KW-0175">Coiled coil</keyword>
<dbReference type="GO" id="GO:0000160">
    <property type="term" value="P:phosphorelay signal transduction system"/>
    <property type="evidence" value="ECO:0007669"/>
    <property type="project" value="InterPro"/>
</dbReference>
<feature type="DNA-binding region" description="OmpR/PhoB-type" evidence="2">
    <location>
        <begin position="4"/>
        <end position="102"/>
    </location>
</feature>
<dbReference type="PROSITE" id="PS51755">
    <property type="entry name" value="OMPR_PHOB"/>
    <property type="match status" value="1"/>
</dbReference>
<dbReference type="AlphaFoldDB" id="A0A1I1GPZ1"/>
<organism evidence="6 7">
    <name type="scientific">Pseudoalteromonas denitrificans DSM 6059</name>
    <dbReference type="NCBI Taxonomy" id="1123010"/>
    <lineage>
        <taxon>Bacteria</taxon>
        <taxon>Pseudomonadati</taxon>
        <taxon>Pseudomonadota</taxon>
        <taxon>Gammaproteobacteria</taxon>
        <taxon>Alteromonadales</taxon>
        <taxon>Pseudoalteromonadaceae</taxon>
        <taxon>Pseudoalteromonas</taxon>
    </lineage>
</organism>
<dbReference type="STRING" id="1123010.SAMN02745724_00930"/>
<dbReference type="EMBL" id="FOLO01000005">
    <property type="protein sequence ID" value="SFC11958.1"/>
    <property type="molecule type" value="Genomic_DNA"/>
</dbReference>
<reference evidence="6 7" key="1">
    <citation type="submission" date="2016-10" db="EMBL/GenBank/DDBJ databases">
        <authorList>
            <person name="de Groot N.N."/>
        </authorList>
    </citation>
    <scope>NUCLEOTIDE SEQUENCE [LARGE SCALE GENOMIC DNA]</scope>
    <source>
        <strain evidence="6 7">DSM 6059</strain>
    </source>
</reference>
<evidence type="ECO:0000256" key="4">
    <source>
        <dbReference type="SAM" id="Phobius"/>
    </source>
</evidence>
<dbReference type="InterPro" id="IPR011990">
    <property type="entry name" value="TPR-like_helical_dom_sf"/>
</dbReference>
<protein>
    <submittedName>
        <fullName evidence="6">TolB amino-terminal domain-containing protein</fullName>
    </submittedName>
</protein>
<evidence type="ECO:0000256" key="3">
    <source>
        <dbReference type="SAM" id="Coils"/>
    </source>
</evidence>
<dbReference type="RefSeq" id="WP_091980645.1">
    <property type="nucleotide sequence ID" value="NZ_FOLO01000005.1"/>
</dbReference>
<dbReference type="Gene3D" id="1.25.40.10">
    <property type="entry name" value="Tetratricopeptide repeat domain"/>
    <property type="match status" value="3"/>
</dbReference>
<dbReference type="Proteomes" id="UP000198862">
    <property type="component" value="Unassembled WGS sequence"/>
</dbReference>
<feature type="domain" description="OmpR/PhoB-type" evidence="5">
    <location>
        <begin position="4"/>
        <end position="102"/>
    </location>
</feature>
<evidence type="ECO:0000256" key="1">
    <source>
        <dbReference type="ARBA" id="ARBA00023125"/>
    </source>
</evidence>
<dbReference type="InterPro" id="IPR036388">
    <property type="entry name" value="WH-like_DNA-bd_sf"/>
</dbReference>
<keyword evidence="4" id="KW-0812">Transmembrane</keyword>
<dbReference type="GO" id="GO:0003677">
    <property type="term" value="F:DNA binding"/>
    <property type="evidence" value="ECO:0007669"/>
    <property type="project" value="UniProtKB-UniRule"/>
</dbReference>
<dbReference type="Pfam" id="PF00486">
    <property type="entry name" value="Trans_reg_C"/>
    <property type="match status" value="1"/>
</dbReference>
<dbReference type="SMART" id="SM00862">
    <property type="entry name" value="Trans_reg_C"/>
    <property type="match status" value="1"/>
</dbReference>
<evidence type="ECO:0000259" key="5">
    <source>
        <dbReference type="PROSITE" id="PS51755"/>
    </source>
</evidence>
<feature type="transmembrane region" description="Helical" evidence="4">
    <location>
        <begin position="123"/>
        <end position="147"/>
    </location>
</feature>